<dbReference type="KEGG" id="psco:LY89DRAFT_689653"/>
<evidence type="ECO:0000256" key="6">
    <source>
        <dbReference type="ARBA" id="ARBA00023128"/>
    </source>
</evidence>
<evidence type="ECO:0000313" key="10">
    <source>
        <dbReference type="Proteomes" id="UP000070700"/>
    </source>
</evidence>
<organism evidence="9 10">
    <name type="scientific">Mollisia scopiformis</name>
    <name type="common">Conifer needle endophyte fungus</name>
    <name type="synonym">Phialocephala scopiformis</name>
    <dbReference type="NCBI Taxonomy" id="149040"/>
    <lineage>
        <taxon>Eukaryota</taxon>
        <taxon>Fungi</taxon>
        <taxon>Dikarya</taxon>
        <taxon>Ascomycota</taxon>
        <taxon>Pezizomycotina</taxon>
        <taxon>Leotiomycetes</taxon>
        <taxon>Helotiales</taxon>
        <taxon>Mollisiaceae</taxon>
        <taxon>Mollisia</taxon>
    </lineage>
</organism>
<dbReference type="PANTHER" id="PTHR48182">
    <property type="entry name" value="PROTEIN SERAC1"/>
    <property type="match status" value="1"/>
</dbReference>
<evidence type="ECO:0000256" key="3">
    <source>
        <dbReference type="ARBA" id="ARBA00004370"/>
    </source>
</evidence>
<dbReference type="AlphaFoldDB" id="A0A132BF99"/>
<comment type="similarity">
    <text evidence="4">Belongs to the putative lipase ROG1 family.</text>
</comment>
<dbReference type="Gene3D" id="3.40.50.1820">
    <property type="entry name" value="alpha/beta hydrolase"/>
    <property type="match status" value="1"/>
</dbReference>
<protein>
    <recommendedName>
        <fullName evidence="8">DUF676 domain-containing protein</fullName>
    </recommendedName>
</protein>
<dbReference type="Proteomes" id="UP000070700">
    <property type="component" value="Unassembled WGS sequence"/>
</dbReference>
<evidence type="ECO:0000313" key="9">
    <source>
        <dbReference type="EMBL" id="KUJ10387.1"/>
    </source>
</evidence>
<dbReference type="OrthoDB" id="5086500at2759"/>
<keyword evidence="7" id="KW-0472">Membrane</keyword>
<evidence type="ECO:0000256" key="4">
    <source>
        <dbReference type="ARBA" id="ARBA00007920"/>
    </source>
</evidence>
<accession>A0A132BF99</accession>
<sequence>MPLKLLYDGKGADQSLEPEIDIIAVHGLNPRDKSDDALQSWIRNDHLWLRDSLPKAIPASRIMLYKYDSSQVFNADRSPFIAEATAFLGSLWVKRRECPSRPLLLIGHSLGGILIKQAIVNAHMDTKYEDLRNSIFGLVFMGTPHYGSTSQSKTMFSEACAKIIRTLNTSVADGVLRAIEENSTFSDILQDHWRSKLESYRFISCYGTNDNVVPYEYARQSLSDSRETVIKRTSDHVGICRFDPSDDTDEEEYEELVVNMKSLCEDVLRAGASHLDPFKPMIRST</sequence>
<keyword evidence="10" id="KW-1185">Reference proteome</keyword>
<gene>
    <name evidence="9" type="ORF">LY89DRAFT_689653</name>
</gene>
<keyword evidence="5" id="KW-0256">Endoplasmic reticulum</keyword>
<dbReference type="EMBL" id="KQ947429">
    <property type="protein sequence ID" value="KUJ10387.1"/>
    <property type="molecule type" value="Genomic_DNA"/>
</dbReference>
<dbReference type="GO" id="GO:0005783">
    <property type="term" value="C:endoplasmic reticulum"/>
    <property type="evidence" value="ECO:0007669"/>
    <property type="project" value="UniProtKB-SubCell"/>
</dbReference>
<dbReference type="InParanoid" id="A0A132BF99"/>
<evidence type="ECO:0000256" key="7">
    <source>
        <dbReference type="ARBA" id="ARBA00023136"/>
    </source>
</evidence>
<reference evidence="9 10" key="1">
    <citation type="submission" date="2015-10" db="EMBL/GenBank/DDBJ databases">
        <title>Full genome of DAOMC 229536 Phialocephala scopiformis, a fungal endophyte of spruce producing the potent anti-insectan compound rugulosin.</title>
        <authorList>
            <consortium name="DOE Joint Genome Institute"/>
            <person name="Walker A.K."/>
            <person name="Frasz S.L."/>
            <person name="Seifert K.A."/>
            <person name="Miller J.D."/>
            <person name="Mondo S.J."/>
            <person name="Labutti K."/>
            <person name="Lipzen A."/>
            <person name="Dockter R."/>
            <person name="Kennedy M."/>
            <person name="Grigoriev I.V."/>
            <person name="Spatafora J.W."/>
        </authorList>
    </citation>
    <scope>NUCLEOTIDE SEQUENCE [LARGE SCALE GENOMIC DNA]</scope>
    <source>
        <strain evidence="9 10">CBS 120377</strain>
    </source>
</reference>
<dbReference type="InterPro" id="IPR007751">
    <property type="entry name" value="DUF676_lipase-like"/>
</dbReference>
<dbReference type="InterPro" id="IPR052374">
    <property type="entry name" value="SERAC1"/>
</dbReference>
<dbReference type="Pfam" id="PF05057">
    <property type="entry name" value="DUF676"/>
    <property type="match status" value="1"/>
</dbReference>
<dbReference type="GO" id="GO:0016020">
    <property type="term" value="C:membrane"/>
    <property type="evidence" value="ECO:0007669"/>
    <property type="project" value="UniProtKB-SubCell"/>
</dbReference>
<dbReference type="RefSeq" id="XP_018064742.1">
    <property type="nucleotide sequence ID" value="XM_018215945.1"/>
</dbReference>
<dbReference type="PANTHER" id="PTHR48182:SF2">
    <property type="entry name" value="PROTEIN SERAC1"/>
    <property type="match status" value="1"/>
</dbReference>
<keyword evidence="6" id="KW-0496">Mitochondrion</keyword>
<comment type="subcellular location">
    <subcellularLocation>
        <location evidence="2">Endoplasmic reticulum</location>
    </subcellularLocation>
    <subcellularLocation>
        <location evidence="3">Membrane</location>
    </subcellularLocation>
    <subcellularLocation>
        <location evidence="1">Mitochondrion</location>
    </subcellularLocation>
</comment>
<dbReference type="GO" id="GO:0005739">
    <property type="term" value="C:mitochondrion"/>
    <property type="evidence" value="ECO:0007669"/>
    <property type="project" value="UniProtKB-SubCell"/>
</dbReference>
<name>A0A132BF99_MOLSC</name>
<evidence type="ECO:0000256" key="1">
    <source>
        <dbReference type="ARBA" id="ARBA00004173"/>
    </source>
</evidence>
<evidence type="ECO:0000259" key="8">
    <source>
        <dbReference type="Pfam" id="PF05057"/>
    </source>
</evidence>
<dbReference type="GeneID" id="28825671"/>
<evidence type="ECO:0000256" key="2">
    <source>
        <dbReference type="ARBA" id="ARBA00004240"/>
    </source>
</evidence>
<feature type="domain" description="DUF676" evidence="8">
    <location>
        <begin position="105"/>
        <end position="216"/>
    </location>
</feature>
<dbReference type="InterPro" id="IPR029058">
    <property type="entry name" value="AB_hydrolase_fold"/>
</dbReference>
<proteinExistence type="inferred from homology"/>
<dbReference type="SUPFAM" id="SSF53474">
    <property type="entry name" value="alpha/beta-Hydrolases"/>
    <property type="match status" value="1"/>
</dbReference>
<evidence type="ECO:0000256" key="5">
    <source>
        <dbReference type="ARBA" id="ARBA00022824"/>
    </source>
</evidence>